<gene>
    <name evidence="1" type="ORF">CHK_2551</name>
</gene>
<dbReference type="EMBL" id="LAYJ01000115">
    <property type="protein sequence ID" value="KKI49935.1"/>
    <property type="molecule type" value="Genomic_DNA"/>
</dbReference>
<accession>A0A0M2NI35</accession>
<protein>
    <submittedName>
        <fullName evidence="1">Uncharacterized protein</fullName>
    </submittedName>
</protein>
<dbReference type="AlphaFoldDB" id="A0A0M2NI35"/>
<reference evidence="1 2" key="1">
    <citation type="submission" date="2015-04" db="EMBL/GenBank/DDBJ databases">
        <title>Draft genome sequence of bacteremic isolate Catabacter hongkongensis type strain HKU16T.</title>
        <authorList>
            <person name="Lau S.K."/>
            <person name="Teng J.L."/>
            <person name="Huang Y."/>
            <person name="Curreem S.O."/>
            <person name="Tsui S.K."/>
            <person name="Woo P.C."/>
        </authorList>
    </citation>
    <scope>NUCLEOTIDE SEQUENCE [LARGE SCALE GENOMIC DNA]</scope>
    <source>
        <strain evidence="1 2">HKU16</strain>
    </source>
</reference>
<proteinExistence type="predicted"/>
<evidence type="ECO:0000313" key="1">
    <source>
        <dbReference type="EMBL" id="KKI49935.1"/>
    </source>
</evidence>
<dbReference type="Proteomes" id="UP000034076">
    <property type="component" value="Unassembled WGS sequence"/>
</dbReference>
<comment type="caution">
    <text evidence="1">The sequence shown here is derived from an EMBL/GenBank/DDBJ whole genome shotgun (WGS) entry which is preliminary data.</text>
</comment>
<organism evidence="1 2">
    <name type="scientific">Christensenella hongkongensis</name>
    <dbReference type="NCBI Taxonomy" id="270498"/>
    <lineage>
        <taxon>Bacteria</taxon>
        <taxon>Bacillati</taxon>
        <taxon>Bacillota</taxon>
        <taxon>Clostridia</taxon>
        <taxon>Christensenellales</taxon>
        <taxon>Christensenellaceae</taxon>
        <taxon>Christensenella</taxon>
    </lineage>
</organism>
<evidence type="ECO:0000313" key="2">
    <source>
        <dbReference type="Proteomes" id="UP000034076"/>
    </source>
</evidence>
<dbReference type="STRING" id="270498.CHK_2551"/>
<name>A0A0M2NI35_9FIRM</name>
<keyword evidence="2" id="KW-1185">Reference proteome</keyword>
<sequence>MLLSSICDITVLYKVYIKQKAGKAEWIKTIPILWKNGVS</sequence>